<comment type="caution">
    <text evidence="2">The sequence shown here is derived from an EMBL/GenBank/DDBJ whole genome shotgun (WGS) entry which is preliminary data.</text>
</comment>
<accession>A0AAW2V3C9</accession>
<organism evidence="2">
    <name type="scientific">Sesamum radiatum</name>
    <name type="common">Black benniseed</name>
    <dbReference type="NCBI Taxonomy" id="300843"/>
    <lineage>
        <taxon>Eukaryota</taxon>
        <taxon>Viridiplantae</taxon>
        <taxon>Streptophyta</taxon>
        <taxon>Embryophyta</taxon>
        <taxon>Tracheophyta</taxon>
        <taxon>Spermatophyta</taxon>
        <taxon>Magnoliopsida</taxon>
        <taxon>eudicotyledons</taxon>
        <taxon>Gunneridae</taxon>
        <taxon>Pentapetalae</taxon>
        <taxon>asterids</taxon>
        <taxon>lamiids</taxon>
        <taxon>Lamiales</taxon>
        <taxon>Pedaliaceae</taxon>
        <taxon>Sesamum</taxon>
    </lineage>
</organism>
<evidence type="ECO:0000256" key="1">
    <source>
        <dbReference type="SAM" id="MobiDB-lite"/>
    </source>
</evidence>
<feature type="region of interest" description="Disordered" evidence="1">
    <location>
        <begin position="223"/>
        <end position="246"/>
    </location>
</feature>
<dbReference type="EMBL" id="JACGWJ010000004">
    <property type="protein sequence ID" value="KAL0423861.1"/>
    <property type="molecule type" value="Genomic_DNA"/>
</dbReference>
<reference evidence="2" key="1">
    <citation type="submission" date="2020-06" db="EMBL/GenBank/DDBJ databases">
        <authorList>
            <person name="Li T."/>
            <person name="Hu X."/>
            <person name="Zhang T."/>
            <person name="Song X."/>
            <person name="Zhang H."/>
            <person name="Dai N."/>
            <person name="Sheng W."/>
            <person name="Hou X."/>
            <person name="Wei L."/>
        </authorList>
    </citation>
    <scope>NUCLEOTIDE SEQUENCE</scope>
    <source>
        <strain evidence="2">G02</strain>
        <tissue evidence="2">Leaf</tissue>
    </source>
</reference>
<dbReference type="AlphaFoldDB" id="A0AAW2V3C9"/>
<proteinExistence type="predicted"/>
<name>A0AAW2V3C9_SESRA</name>
<gene>
    <name evidence="2" type="ORF">Sradi_0920900</name>
</gene>
<protein>
    <submittedName>
        <fullName evidence="2">Uncharacterized protein</fullName>
    </submittedName>
</protein>
<evidence type="ECO:0000313" key="2">
    <source>
        <dbReference type="EMBL" id="KAL0423861.1"/>
    </source>
</evidence>
<reference evidence="2" key="2">
    <citation type="journal article" date="2024" name="Plant">
        <title>Genomic evolution and insights into agronomic trait innovations of Sesamum species.</title>
        <authorList>
            <person name="Miao H."/>
            <person name="Wang L."/>
            <person name="Qu L."/>
            <person name="Liu H."/>
            <person name="Sun Y."/>
            <person name="Le M."/>
            <person name="Wang Q."/>
            <person name="Wei S."/>
            <person name="Zheng Y."/>
            <person name="Lin W."/>
            <person name="Duan Y."/>
            <person name="Cao H."/>
            <person name="Xiong S."/>
            <person name="Wang X."/>
            <person name="Wei L."/>
            <person name="Li C."/>
            <person name="Ma Q."/>
            <person name="Ju M."/>
            <person name="Zhao R."/>
            <person name="Li G."/>
            <person name="Mu C."/>
            <person name="Tian Q."/>
            <person name="Mei H."/>
            <person name="Zhang T."/>
            <person name="Gao T."/>
            <person name="Zhang H."/>
        </authorList>
    </citation>
    <scope>NUCLEOTIDE SEQUENCE</scope>
    <source>
        <strain evidence="2">G02</strain>
    </source>
</reference>
<sequence>MSSIEEEELRRRKLEEALEVKSLRLIISAYLKYTAILHSLLMWFVYSGLCLLQKDPSSGFRIERMYIDTDIWVMWGCAARDSWQFMKYSQSRECYKLVDSSSFEWMTGYPEAAEDIRRYERCFRKLPLAQGPFLALLSHLPLKFQKLRWCVSQNSYFIFEMLKAFDPPLDMSADIHISEDQVMENSSDDHLLSGERNLLPCQSGSNSGKLRSAKADELGCGEGSIGTDGPLKQETVSEEKKTESVNNNVGNCSGGIDCNGKVDAVNNGVEDVNNSLPLSSTYDCHGHNNVNSAACEE</sequence>